<keyword evidence="2" id="KW-1185">Reference proteome</keyword>
<evidence type="ECO:0000313" key="1">
    <source>
        <dbReference type="EMBL" id="KAE8372729.1"/>
    </source>
</evidence>
<dbReference type="PANTHER" id="PTHR38926">
    <property type="entry name" value="F-BOX DOMAIN CONTAINING PROTEIN, EXPRESSED"/>
    <property type="match status" value="1"/>
</dbReference>
<name>A0A5N7AUN7_9EURO</name>
<sequence length="569" mass="64132">MAFVLPGDILYIILDILGDQRDYNSLYQCAITSRCFTEHALQVLYKLYNTSPLRGGGTEDEQFRTRRTATTLARIRGKQDAITRKWATMWRSIALSALGFTYLPYYSYIRYLDLEDLGYLLGQTYIKKNREAFFTPELDDYLSHDYGMKGNKRLRSAPKSVDNEYAVSKIGSAIIKRPTLIRGISCNVQPSVLAEFLQQLPLLQTLTIWSGASLTDHAGDKIRNHCPDLKQFTIYSWQDQPSSNAEADSEKFLNELRPNTLEYFEVLSQSHLGPRSIRAIGAHSSSLTELKLTSLTVSTIAELASLAPLPALRVLVLTDSRGLPYDDVYYQLIRRVANWIGSCKALQRLELRHFVHDALLLAQTLPEESLRLSSLSLAGYNHITSLFHNVGDLHCASLFHKALHHQPSLRGLYLQGEGSDEVEHNECLVQAISKLHELRELELKGISDGFTTDHLMALTPFLPHLERLWISGDYFRDDAWAAFFCLPKLQSLVIHARSSFTVQGVLHFIAQLGPGNRGFSLSILSSAHDTDITEEGEKLIREVLKAELDGTFDFALALGEESETDEMSE</sequence>
<protein>
    <recommendedName>
        <fullName evidence="3">F-box domain-containing protein</fullName>
    </recommendedName>
</protein>
<dbReference type="AlphaFoldDB" id="A0A5N7AUN7"/>
<gene>
    <name evidence="1" type="ORF">BDV26DRAFT_88129</name>
</gene>
<dbReference type="SUPFAM" id="SSF52047">
    <property type="entry name" value="RNI-like"/>
    <property type="match status" value="1"/>
</dbReference>
<accession>A0A5N7AUN7</accession>
<organism evidence="1 2">
    <name type="scientific">Aspergillus bertholletiae</name>
    <dbReference type="NCBI Taxonomy" id="1226010"/>
    <lineage>
        <taxon>Eukaryota</taxon>
        <taxon>Fungi</taxon>
        <taxon>Dikarya</taxon>
        <taxon>Ascomycota</taxon>
        <taxon>Pezizomycotina</taxon>
        <taxon>Eurotiomycetes</taxon>
        <taxon>Eurotiomycetidae</taxon>
        <taxon>Eurotiales</taxon>
        <taxon>Aspergillaceae</taxon>
        <taxon>Aspergillus</taxon>
        <taxon>Aspergillus subgen. Circumdati</taxon>
    </lineage>
</organism>
<dbReference type="Gene3D" id="3.80.10.10">
    <property type="entry name" value="Ribonuclease Inhibitor"/>
    <property type="match status" value="2"/>
</dbReference>
<evidence type="ECO:0000313" key="2">
    <source>
        <dbReference type="Proteomes" id="UP000326198"/>
    </source>
</evidence>
<proteinExistence type="predicted"/>
<dbReference type="OrthoDB" id="10028886at2759"/>
<reference evidence="1 2" key="1">
    <citation type="submission" date="2019-04" db="EMBL/GenBank/DDBJ databases">
        <title>Friends and foes A comparative genomics studyof 23 Aspergillus species from section Flavi.</title>
        <authorList>
            <consortium name="DOE Joint Genome Institute"/>
            <person name="Kjaerbolling I."/>
            <person name="Vesth T."/>
            <person name="Frisvad J.C."/>
            <person name="Nybo J.L."/>
            <person name="Theobald S."/>
            <person name="Kildgaard S."/>
            <person name="Isbrandt T."/>
            <person name="Kuo A."/>
            <person name="Sato A."/>
            <person name="Lyhne E.K."/>
            <person name="Kogle M.E."/>
            <person name="Wiebenga A."/>
            <person name="Kun R.S."/>
            <person name="Lubbers R.J."/>
            <person name="Makela M.R."/>
            <person name="Barry K."/>
            <person name="Chovatia M."/>
            <person name="Clum A."/>
            <person name="Daum C."/>
            <person name="Haridas S."/>
            <person name="He G."/>
            <person name="LaButti K."/>
            <person name="Lipzen A."/>
            <person name="Mondo S."/>
            <person name="Riley R."/>
            <person name="Salamov A."/>
            <person name="Simmons B.A."/>
            <person name="Magnuson J.K."/>
            <person name="Henrissat B."/>
            <person name="Mortensen U.H."/>
            <person name="Larsen T.O."/>
            <person name="Devries R.P."/>
            <person name="Grigoriev I.V."/>
            <person name="Machida M."/>
            <person name="Baker S.E."/>
            <person name="Andersen M.R."/>
        </authorList>
    </citation>
    <scope>NUCLEOTIDE SEQUENCE [LARGE SCALE GENOMIC DNA]</scope>
    <source>
        <strain evidence="1 2">IBT 29228</strain>
    </source>
</reference>
<evidence type="ECO:0008006" key="3">
    <source>
        <dbReference type="Google" id="ProtNLM"/>
    </source>
</evidence>
<dbReference type="PANTHER" id="PTHR38926:SF72">
    <property type="entry name" value="IM:7136021-RELATED"/>
    <property type="match status" value="1"/>
</dbReference>
<dbReference type="InterPro" id="IPR032675">
    <property type="entry name" value="LRR_dom_sf"/>
</dbReference>
<dbReference type="EMBL" id="ML736344">
    <property type="protein sequence ID" value="KAE8372729.1"/>
    <property type="molecule type" value="Genomic_DNA"/>
</dbReference>
<dbReference type="Proteomes" id="UP000326198">
    <property type="component" value="Unassembled WGS sequence"/>
</dbReference>